<gene>
    <name evidence="3" type="ORF">K504DRAFT_434960</name>
</gene>
<sequence length="637" mass="69024">MFLLNILASLVSVASLLNYAAADLRITADRHSFGGVNYPSLQYLDPKFRNEVITAIVKTNAKVIRLFIQADNDHLDPESEIGTFDRTLLDQFDDTLAAIHYISKGEIKVIIAPHNAHALRATNDVPCDAYCNHIDGAFLDFYSNLEIREFYKTRLSVFFNHYPSKNFDGKSWSELNAVILGVDVQNQPWSGIFPIVSGEPWLCDIATHLKEKIGLGKSGIAVITGGISGPQSIGGSENFPDSAFDCPAIDVIGIHGYYSAIGDATAGTPWANMFLPGNTLTSRALGKKLLMVEEWAYLPSQSGLNYKKSDVWDQGNALNYRGIPWLYSHATTKDEGTSSRISVLRESKYAIGALSDVLTRASTSRSNFDWSPFLPAPTSGLSNATHLTLNPFIVAQSPCTFGCVGHLCDAADGCKPDLMCKNSICQIPAETQPGIIGAECNSKQVCQEHLQCNGGTCQECIARPSIHPRERGVKPKSYQEVVAQAGSLHESCHADTHTRFLPSTRLRTLPFCTLPPPSTSPLGRGNPCDNAAHCSADEFCSWGRCHTCSPTDNCLGAKCKSNNKCKTGFCNAHGRCDYPGKPKIITGPGPRAGGRRGPGYNVGPKRQEGGPNRVRSEAMRVNIPTQGVRATGAPVSE</sequence>
<feature type="region of interest" description="Disordered" evidence="1">
    <location>
        <begin position="587"/>
        <end position="616"/>
    </location>
</feature>
<dbReference type="OrthoDB" id="428177at2759"/>
<protein>
    <submittedName>
        <fullName evidence="3">Glycoside hydrolase family 5 protein</fullName>
    </submittedName>
</protein>
<dbReference type="GO" id="GO:0016787">
    <property type="term" value="F:hydrolase activity"/>
    <property type="evidence" value="ECO:0007669"/>
    <property type="project" value="UniProtKB-KW"/>
</dbReference>
<feature type="signal peptide" evidence="2">
    <location>
        <begin position="1"/>
        <end position="22"/>
    </location>
</feature>
<evidence type="ECO:0000256" key="1">
    <source>
        <dbReference type="SAM" id="MobiDB-lite"/>
    </source>
</evidence>
<accession>A0A6G1K6E3</accession>
<feature type="chain" id="PRO_5026036791" evidence="2">
    <location>
        <begin position="23"/>
        <end position="637"/>
    </location>
</feature>
<organism evidence="3 4">
    <name type="scientific">Pleomassaria siparia CBS 279.74</name>
    <dbReference type="NCBI Taxonomy" id="1314801"/>
    <lineage>
        <taxon>Eukaryota</taxon>
        <taxon>Fungi</taxon>
        <taxon>Dikarya</taxon>
        <taxon>Ascomycota</taxon>
        <taxon>Pezizomycotina</taxon>
        <taxon>Dothideomycetes</taxon>
        <taxon>Pleosporomycetidae</taxon>
        <taxon>Pleosporales</taxon>
        <taxon>Pleomassariaceae</taxon>
        <taxon>Pleomassaria</taxon>
    </lineage>
</organism>
<dbReference type="EMBL" id="MU005772">
    <property type="protein sequence ID" value="KAF2708456.1"/>
    <property type="molecule type" value="Genomic_DNA"/>
</dbReference>
<dbReference type="InterPro" id="IPR017853">
    <property type="entry name" value="GH"/>
</dbReference>
<keyword evidence="3" id="KW-0378">Hydrolase</keyword>
<proteinExistence type="predicted"/>
<evidence type="ECO:0000313" key="4">
    <source>
        <dbReference type="Proteomes" id="UP000799428"/>
    </source>
</evidence>
<dbReference type="AlphaFoldDB" id="A0A6G1K6E3"/>
<keyword evidence="4" id="KW-1185">Reference proteome</keyword>
<dbReference type="Proteomes" id="UP000799428">
    <property type="component" value="Unassembled WGS sequence"/>
</dbReference>
<reference evidence="3" key="1">
    <citation type="journal article" date="2020" name="Stud. Mycol.">
        <title>101 Dothideomycetes genomes: a test case for predicting lifestyles and emergence of pathogens.</title>
        <authorList>
            <person name="Haridas S."/>
            <person name="Albert R."/>
            <person name="Binder M."/>
            <person name="Bloem J."/>
            <person name="Labutti K."/>
            <person name="Salamov A."/>
            <person name="Andreopoulos B."/>
            <person name="Baker S."/>
            <person name="Barry K."/>
            <person name="Bills G."/>
            <person name="Bluhm B."/>
            <person name="Cannon C."/>
            <person name="Castanera R."/>
            <person name="Culley D."/>
            <person name="Daum C."/>
            <person name="Ezra D."/>
            <person name="Gonzalez J."/>
            <person name="Henrissat B."/>
            <person name="Kuo A."/>
            <person name="Liang C."/>
            <person name="Lipzen A."/>
            <person name="Lutzoni F."/>
            <person name="Magnuson J."/>
            <person name="Mondo S."/>
            <person name="Nolan M."/>
            <person name="Ohm R."/>
            <person name="Pangilinan J."/>
            <person name="Park H.-J."/>
            <person name="Ramirez L."/>
            <person name="Alfaro M."/>
            <person name="Sun H."/>
            <person name="Tritt A."/>
            <person name="Yoshinaga Y."/>
            <person name="Zwiers L.-H."/>
            <person name="Turgeon B."/>
            <person name="Goodwin S."/>
            <person name="Spatafora J."/>
            <person name="Crous P."/>
            <person name="Grigoriev I."/>
        </authorList>
    </citation>
    <scope>NUCLEOTIDE SEQUENCE</scope>
    <source>
        <strain evidence="3">CBS 279.74</strain>
    </source>
</reference>
<name>A0A6G1K6E3_9PLEO</name>
<keyword evidence="2" id="KW-0732">Signal</keyword>
<dbReference type="Gene3D" id="3.20.20.80">
    <property type="entry name" value="Glycosidases"/>
    <property type="match status" value="1"/>
</dbReference>
<evidence type="ECO:0000313" key="3">
    <source>
        <dbReference type="EMBL" id="KAF2708456.1"/>
    </source>
</evidence>
<evidence type="ECO:0000256" key="2">
    <source>
        <dbReference type="SAM" id="SignalP"/>
    </source>
</evidence>
<dbReference type="SUPFAM" id="SSF51445">
    <property type="entry name" value="(Trans)glycosidases"/>
    <property type="match status" value="1"/>
</dbReference>